<evidence type="ECO:0000313" key="3">
    <source>
        <dbReference type="Proteomes" id="UP000318542"/>
    </source>
</evidence>
<evidence type="ECO:0000256" key="1">
    <source>
        <dbReference type="SAM" id="MobiDB-lite"/>
    </source>
</evidence>
<dbReference type="InterPro" id="IPR008318">
    <property type="entry name" value="UCP030820"/>
</dbReference>
<evidence type="ECO:0000313" key="2">
    <source>
        <dbReference type="EMBL" id="TSE30057.1"/>
    </source>
</evidence>
<reference evidence="2 3" key="1">
    <citation type="submission" date="2019-07" db="EMBL/GenBank/DDBJ databases">
        <title>Tepidimonas thermarum AA-1 draft genome.</title>
        <authorList>
            <person name="Da Costa M.S."/>
            <person name="Froufe H.J.C."/>
            <person name="Egas C."/>
            <person name="Albuquerque L."/>
        </authorList>
    </citation>
    <scope>NUCLEOTIDE SEQUENCE [LARGE SCALE GENOMIC DNA]</scope>
    <source>
        <strain evidence="2 3">AA-1</strain>
    </source>
</reference>
<feature type="region of interest" description="Disordered" evidence="1">
    <location>
        <begin position="1"/>
        <end position="20"/>
    </location>
</feature>
<dbReference type="RefSeq" id="WP_143901917.1">
    <property type="nucleotide sequence ID" value="NZ_VJOL01000017.1"/>
</dbReference>
<proteinExistence type="predicted"/>
<dbReference type="PIRSF" id="PIRSF030820">
    <property type="entry name" value="UCP030820"/>
    <property type="match status" value="1"/>
</dbReference>
<comment type="caution">
    <text evidence="2">The sequence shown here is derived from an EMBL/GenBank/DDBJ whole genome shotgun (WGS) entry which is preliminary data.</text>
</comment>
<dbReference type="EMBL" id="VJOL01000017">
    <property type="protein sequence ID" value="TSE30057.1"/>
    <property type="molecule type" value="Genomic_DNA"/>
</dbReference>
<dbReference type="AlphaFoldDB" id="A0A554X2K6"/>
<sequence length="161" mass="18228">MTTLHFIDPRTDGWRPAPDEPVPHPAPGLLLRHDQWRALRTRWPAEVPVGVVWPNDIDIAELAPDLHRLDLIALQFPRWTDGRAYSQARLLRGRWRWRGQLRAVGDVIADMAPLLWRCGFDGAQLRAGESVAVAQRALRAFDGHYQPDVRTAPTATETPHG</sequence>
<dbReference type="Proteomes" id="UP000318542">
    <property type="component" value="Unassembled WGS sequence"/>
</dbReference>
<evidence type="ECO:0008006" key="4">
    <source>
        <dbReference type="Google" id="ProtNLM"/>
    </source>
</evidence>
<organism evidence="2 3">
    <name type="scientific">Tepidimonas thermarum</name>
    <dbReference type="NCBI Taxonomy" id="335431"/>
    <lineage>
        <taxon>Bacteria</taxon>
        <taxon>Pseudomonadati</taxon>
        <taxon>Pseudomonadota</taxon>
        <taxon>Betaproteobacteria</taxon>
        <taxon>Burkholderiales</taxon>
        <taxon>Tepidimonas</taxon>
    </lineage>
</organism>
<keyword evidence="3" id="KW-1185">Reference proteome</keyword>
<name>A0A554X2K6_9BURK</name>
<gene>
    <name evidence="2" type="ORF">Tther_01191</name>
</gene>
<feature type="compositionally biased region" description="Basic and acidic residues" evidence="1">
    <location>
        <begin position="7"/>
        <end position="20"/>
    </location>
</feature>
<protein>
    <recommendedName>
        <fullName evidence="4">Oxidoreductase</fullName>
    </recommendedName>
</protein>
<accession>A0A554X2K6</accession>
<dbReference type="OrthoDB" id="9800421at2"/>
<dbReference type="Pfam" id="PF06073">
    <property type="entry name" value="DUF934"/>
    <property type="match status" value="1"/>
</dbReference>